<organism evidence="3 4">
    <name type="scientific">Clonostachys rhizophaga</name>
    <dbReference type="NCBI Taxonomy" id="160324"/>
    <lineage>
        <taxon>Eukaryota</taxon>
        <taxon>Fungi</taxon>
        <taxon>Dikarya</taxon>
        <taxon>Ascomycota</taxon>
        <taxon>Pezizomycotina</taxon>
        <taxon>Sordariomycetes</taxon>
        <taxon>Hypocreomycetidae</taxon>
        <taxon>Hypocreales</taxon>
        <taxon>Bionectriaceae</taxon>
        <taxon>Clonostachys</taxon>
    </lineage>
</organism>
<accession>A0A9N9VMD3</accession>
<evidence type="ECO:0000256" key="2">
    <source>
        <dbReference type="SAM" id="SignalP"/>
    </source>
</evidence>
<dbReference type="EMBL" id="CABFNQ020000717">
    <property type="protein sequence ID" value="CAH0026092.1"/>
    <property type="molecule type" value="Genomic_DNA"/>
</dbReference>
<protein>
    <submittedName>
        <fullName evidence="3">Uncharacterized protein</fullName>
    </submittedName>
</protein>
<evidence type="ECO:0000256" key="1">
    <source>
        <dbReference type="SAM" id="MobiDB-lite"/>
    </source>
</evidence>
<evidence type="ECO:0000313" key="4">
    <source>
        <dbReference type="Proteomes" id="UP000696573"/>
    </source>
</evidence>
<gene>
    <name evidence="3" type="ORF">CRHIZ90672A_00009615</name>
</gene>
<feature type="signal peptide" evidence="2">
    <location>
        <begin position="1"/>
        <end position="24"/>
    </location>
</feature>
<feature type="chain" id="PRO_5040247073" evidence="2">
    <location>
        <begin position="25"/>
        <end position="160"/>
    </location>
</feature>
<proteinExistence type="predicted"/>
<dbReference type="AlphaFoldDB" id="A0A9N9VMD3"/>
<sequence>MARSTLLLLLATARSALLLAMVRSALPLLATVRSALLPTMARSTLLLLLATCEAKCHPEKCTYVPEGHPHPACGTGEKCLPPCHSSCPPREKPSTAVHTPSPPQKLVPPTTIATPVPPKTNEYETPKGENKVPIISGASKTSQTGVYLSMAAAFAAMLWL</sequence>
<keyword evidence="4" id="KW-1185">Reference proteome</keyword>
<feature type="region of interest" description="Disordered" evidence="1">
    <location>
        <begin position="90"/>
        <end position="128"/>
    </location>
</feature>
<reference evidence="3" key="1">
    <citation type="submission" date="2021-10" db="EMBL/GenBank/DDBJ databases">
        <authorList>
            <person name="Piombo E."/>
        </authorList>
    </citation>
    <scope>NUCLEOTIDE SEQUENCE</scope>
</reference>
<comment type="caution">
    <text evidence="3">The sequence shown here is derived from an EMBL/GenBank/DDBJ whole genome shotgun (WGS) entry which is preliminary data.</text>
</comment>
<evidence type="ECO:0000313" key="3">
    <source>
        <dbReference type="EMBL" id="CAH0026092.1"/>
    </source>
</evidence>
<keyword evidence="2" id="KW-0732">Signal</keyword>
<dbReference type="Proteomes" id="UP000696573">
    <property type="component" value="Unassembled WGS sequence"/>
</dbReference>
<name>A0A9N9VMD3_9HYPO</name>
<dbReference type="OrthoDB" id="5152161at2759"/>